<evidence type="ECO:0008006" key="4">
    <source>
        <dbReference type="Google" id="ProtNLM"/>
    </source>
</evidence>
<sequence>MLPRPVSTDPKRGFNLRRTSLLNRSRATNLAVLGLVALAFISLLFNVHFYLSSSLGGPLSSGSSPDVHVLASLPDLQSKTKLNHLVVVPGHAIWVGTNPGLRTEPKEWAFRSYQTGQESSRLEVFFKHISTAAQIALEDERSLVVFSGGQTQPTSTTTEGESYLRLALSAGLFQSETFSRATSENFSLDSFQNLLFSIARFREFTGTYPSKITVVGYTMKQTRFSVHRTAIRWPESRFTYIGIDVDGDNSQAQEGERKNGYLPYLEDLYGCHGFLAAKRISRNSAARFPPYHLSSPELALLMGWCPQIKTQLFRGKLPWTV</sequence>
<accession>A0AAD7KCC3</accession>
<keyword evidence="1" id="KW-0812">Transmembrane</keyword>
<evidence type="ECO:0000313" key="2">
    <source>
        <dbReference type="EMBL" id="KAJ7782827.1"/>
    </source>
</evidence>
<dbReference type="Proteomes" id="UP001215598">
    <property type="component" value="Unassembled WGS sequence"/>
</dbReference>
<name>A0AAD7KCC3_9AGAR</name>
<feature type="transmembrane region" description="Helical" evidence="1">
    <location>
        <begin position="27"/>
        <end position="51"/>
    </location>
</feature>
<protein>
    <recommendedName>
        <fullName evidence="4">DUF218 domain-containing protein</fullName>
    </recommendedName>
</protein>
<evidence type="ECO:0000313" key="3">
    <source>
        <dbReference type="Proteomes" id="UP001215598"/>
    </source>
</evidence>
<proteinExistence type="predicted"/>
<dbReference type="PANTHER" id="PTHR28110">
    <property type="entry name" value="TRANSMEMBRANE PROTEIN"/>
    <property type="match status" value="1"/>
</dbReference>
<dbReference type="AlphaFoldDB" id="A0AAD7KCC3"/>
<gene>
    <name evidence="2" type="ORF">B0H16DRAFT_1494517</name>
</gene>
<dbReference type="PANTHER" id="PTHR28110:SF1">
    <property type="entry name" value="TRANSMEMBRANE PROTEIN"/>
    <property type="match status" value="1"/>
</dbReference>
<evidence type="ECO:0000256" key="1">
    <source>
        <dbReference type="SAM" id="Phobius"/>
    </source>
</evidence>
<dbReference type="GO" id="GO:0005737">
    <property type="term" value="C:cytoplasm"/>
    <property type="evidence" value="ECO:0007669"/>
    <property type="project" value="TreeGrafter"/>
</dbReference>
<keyword evidence="3" id="KW-1185">Reference proteome</keyword>
<dbReference type="EMBL" id="JARKIB010000003">
    <property type="protein sequence ID" value="KAJ7782827.1"/>
    <property type="molecule type" value="Genomic_DNA"/>
</dbReference>
<reference evidence="2" key="1">
    <citation type="submission" date="2023-03" db="EMBL/GenBank/DDBJ databases">
        <title>Massive genome expansion in bonnet fungi (Mycena s.s.) driven by repeated elements and novel gene families across ecological guilds.</title>
        <authorList>
            <consortium name="Lawrence Berkeley National Laboratory"/>
            <person name="Harder C.B."/>
            <person name="Miyauchi S."/>
            <person name="Viragh M."/>
            <person name="Kuo A."/>
            <person name="Thoen E."/>
            <person name="Andreopoulos B."/>
            <person name="Lu D."/>
            <person name="Skrede I."/>
            <person name="Drula E."/>
            <person name="Henrissat B."/>
            <person name="Morin E."/>
            <person name="Kohler A."/>
            <person name="Barry K."/>
            <person name="LaButti K."/>
            <person name="Morin E."/>
            <person name="Salamov A."/>
            <person name="Lipzen A."/>
            <person name="Mereny Z."/>
            <person name="Hegedus B."/>
            <person name="Baldrian P."/>
            <person name="Stursova M."/>
            <person name="Weitz H."/>
            <person name="Taylor A."/>
            <person name="Grigoriev I.V."/>
            <person name="Nagy L.G."/>
            <person name="Martin F."/>
            <person name="Kauserud H."/>
        </authorList>
    </citation>
    <scope>NUCLEOTIDE SEQUENCE</scope>
    <source>
        <strain evidence="2">CBHHK182m</strain>
    </source>
</reference>
<comment type="caution">
    <text evidence="2">The sequence shown here is derived from an EMBL/GenBank/DDBJ whole genome shotgun (WGS) entry which is preliminary data.</text>
</comment>
<organism evidence="2 3">
    <name type="scientific">Mycena metata</name>
    <dbReference type="NCBI Taxonomy" id="1033252"/>
    <lineage>
        <taxon>Eukaryota</taxon>
        <taxon>Fungi</taxon>
        <taxon>Dikarya</taxon>
        <taxon>Basidiomycota</taxon>
        <taxon>Agaricomycotina</taxon>
        <taxon>Agaricomycetes</taxon>
        <taxon>Agaricomycetidae</taxon>
        <taxon>Agaricales</taxon>
        <taxon>Marasmiineae</taxon>
        <taxon>Mycenaceae</taxon>
        <taxon>Mycena</taxon>
    </lineage>
</organism>
<keyword evidence="1" id="KW-0472">Membrane</keyword>
<dbReference type="InterPro" id="IPR055323">
    <property type="entry name" value="C57A10.07/YOR238W"/>
</dbReference>
<keyword evidence="1" id="KW-1133">Transmembrane helix</keyword>